<keyword evidence="4" id="KW-1185">Reference proteome</keyword>
<comment type="function">
    <text evidence="2">Involved in fatty acylation of protoxin at internal lysine residues, thereby converting it to the active toxin.</text>
</comment>
<keyword evidence="2 3" id="KW-0012">Acyltransferase</keyword>
<evidence type="ECO:0000256" key="1">
    <source>
        <dbReference type="ARBA" id="ARBA00005686"/>
    </source>
</evidence>
<dbReference type="OrthoDB" id="5431564at2"/>
<keyword evidence="2" id="KW-0204">Cytolysis</keyword>
<sequence length="165" mass="18807">MSEAASGDGPEFPSGAKLRVYGDTLFLAWRSAHHQQMTIANLRSALEPPIDLGQFRIFRFDDVPRGMFTWGFLGPEAEARLVSGQTLRPEDWKSGTRMWIVDLIAPYPGMTAAMVRWIMKPGNLTDRDFLFRRVVAGNRTRRIVHIDFSRPQDKARIRPESDFLG</sequence>
<dbReference type="GO" id="GO:0005737">
    <property type="term" value="C:cytoplasm"/>
    <property type="evidence" value="ECO:0007669"/>
    <property type="project" value="UniProtKB-SubCell"/>
</dbReference>
<dbReference type="EMBL" id="FNYD01000006">
    <property type="protein sequence ID" value="SEJ63945.1"/>
    <property type="molecule type" value="Genomic_DNA"/>
</dbReference>
<organism evidence="3 4">
    <name type="scientific">Cribrihabitans marinus</name>
    <dbReference type="NCBI Taxonomy" id="1227549"/>
    <lineage>
        <taxon>Bacteria</taxon>
        <taxon>Pseudomonadati</taxon>
        <taxon>Pseudomonadota</taxon>
        <taxon>Alphaproteobacteria</taxon>
        <taxon>Rhodobacterales</taxon>
        <taxon>Paracoccaceae</taxon>
        <taxon>Cribrihabitans</taxon>
    </lineage>
</organism>
<dbReference type="Proteomes" id="UP000199379">
    <property type="component" value="Unassembled WGS sequence"/>
</dbReference>
<dbReference type="EC" id="2.3.1.-" evidence="2"/>
<keyword evidence="2 3" id="KW-0808">Transferase</keyword>
<dbReference type="Pfam" id="PF02794">
    <property type="entry name" value="HlyC"/>
    <property type="match status" value="1"/>
</dbReference>
<dbReference type="STRING" id="1227549.SAMN05444007_1068"/>
<proteinExistence type="inferred from homology"/>
<keyword evidence="2" id="KW-0963">Cytoplasm</keyword>
<evidence type="ECO:0000313" key="3">
    <source>
        <dbReference type="EMBL" id="SEJ63945.1"/>
    </source>
</evidence>
<accession>A0A1H7ASE2</accession>
<dbReference type="InterPro" id="IPR003996">
    <property type="entry name" value="RTX_toxin-activating_protC_bac"/>
</dbReference>
<comment type="similarity">
    <text evidence="1 2">Belongs to the RTX toxin acyltransferase family.</text>
</comment>
<evidence type="ECO:0000256" key="2">
    <source>
        <dbReference type="RuleBase" id="RU368102"/>
    </source>
</evidence>
<dbReference type="RefSeq" id="WP_092366552.1">
    <property type="nucleotide sequence ID" value="NZ_BMGV01000006.1"/>
</dbReference>
<reference evidence="3 4" key="1">
    <citation type="submission" date="2016-10" db="EMBL/GenBank/DDBJ databases">
        <authorList>
            <person name="de Groot N.N."/>
        </authorList>
    </citation>
    <scope>NUCLEOTIDE SEQUENCE [LARGE SCALE GENOMIC DNA]</scope>
    <source>
        <strain evidence="3 4">DSM 29340</strain>
    </source>
</reference>
<dbReference type="GO" id="GO:0016746">
    <property type="term" value="F:acyltransferase activity"/>
    <property type="evidence" value="ECO:0007669"/>
    <property type="project" value="UniProtKB-UniRule"/>
</dbReference>
<name>A0A1H7ASE2_9RHOB</name>
<dbReference type="GO" id="GO:0031640">
    <property type="term" value="P:killing of cells of another organism"/>
    <property type="evidence" value="ECO:0007669"/>
    <property type="project" value="UniProtKB-KW"/>
</dbReference>
<gene>
    <name evidence="3" type="ORF">SAMN05444007_1068</name>
</gene>
<dbReference type="AlphaFoldDB" id="A0A1H7ASE2"/>
<dbReference type="GO" id="GO:0009404">
    <property type="term" value="P:toxin metabolic process"/>
    <property type="evidence" value="ECO:0007669"/>
    <property type="project" value="UniProtKB-UniRule"/>
</dbReference>
<protein>
    <recommendedName>
        <fullName evidence="2">RTX toxin-activating lysine-acyltransferase</fullName>
        <ecNumber evidence="2">2.3.1.-</ecNumber>
    </recommendedName>
</protein>
<evidence type="ECO:0000313" key="4">
    <source>
        <dbReference type="Proteomes" id="UP000199379"/>
    </source>
</evidence>
<comment type="subcellular location">
    <subcellularLocation>
        <location evidence="2">Cytoplasm</location>
    </subcellularLocation>
</comment>